<sequence length="265" mass="27315">MTQVHVAGCGARPRVRLRGGLLSPRLLRSPAGTARVALVATGATLLGGDRVSLDLRVEDGATLELVDVAGTVAYDGRGEPAHWDVSVAVGAGSTLVWHGEPLVVAEGARVERTMHVQVEQTGRLLLRDRVALGRSGERPGEIDCRTRMTLAGQPALVEDLTLDAESCLLPGMLAGARVVDTVTALGWRPAQTVPAGATAPGPTTPSATAPGPTTPGATAPGHAGPACFSLAATGAYARELVDQAHRSRLSGIWDAWRGELRAAGD</sequence>
<comment type="subunit">
    <text evidence="2">UreD, UreF and UreG form a complex that acts as a GTP-hydrolysis-dependent molecular chaperone, activating the urease apoprotein by helping to assemble the nickel containing metallocenter of UreC. The UreE protein probably delivers the nickel.</text>
</comment>
<dbReference type="EMBL" id="VFOK01000001">
    <property type="protein sequence ID" value="TQL32106.1"/>
    <property type="molecule type" value="Genomic_DNA"/>
</dbReference>
<comment type="function">
    <text evidence="2">Required for maturation of urease via the functional incorporation of the urease nickel metallocenter.</text>
</comment>
<organism evidence="4 5">
    <name type="scientific">Barrientosiimonas humi</name>
    <dbReference type="NCBI Taxonomy" id="999931"/>
    <lineage>
        <taxon>Bacteria</taxon>
        <taxon>Bacillati</taxon>
        <taxon>Actinomycetota</taxon>
        <taxon>Actinomycetes</taxon>
        <taxon>Micrococcales</taxon>
        <taxon>Dermacoccaceae</taxon>
        <taxon>Barrientosiimonas</taxon>
    </lineage>
</organism>
<evidence type="ECO:0000256" key="3">
    <source>
        <dbReference type="SAM" id="MobiDB-lite"/>
    </source>
</evidence>
<dbReference type="OrthoDB" id="8677206at2"/>
<dbReference type="HAMAP" id="MF_01384">
    <property type="entry name" value="UreD"/>
    <property type="match status" value="1"/>
</dbReference>
<evidence type="ECO:0000256" key="2">
    <source>
        <dbReference type="HAMAP-Rule" id="MF_01384"/>
    </source>
</evidence>
<name>A0A542X8M3_9MICO</name>
<dbReference type="GO" id="GO:0016151">
    <property type="term" value="F:nickel cation binding"/>
    <property type="evidence" value="ECO:0007669"/>
    <property type="project" value="UniProtKB-UniRule"/>
</dbReference>
<keyword evidence="2" id="KW-0963">Cytoplasm</keyword>
<gene>
    <name evidence="2" type="primary">ureD</name>
    <name evidence="4" type="ORF">FB554_0221</name>
</gene>
<keyword evidence="5" id="KW-1185">Reference proteome</keyword>
<evidence type="ECO:0000256" key="1">
    <source>
        <dbReference type="ARBA" id="ARBA00023186"/>
    </source>
</evidence>
<evidence type="ECO:0000313" key="4">
    <source>
        <dbReference type="EMBL" id="TQL32106.1"/>
    </source>
</evidence>
<keyword evidence="2" id="KW-0996">Nickel insertion</keyword>
<comment type="subcellular location">
    <subcellularLocation>
        <location evidence="2">Cytoplasm</location>
    </subcellularLocation>
</comment>
<protein>
    <recommendedName>
        <fullName evidence="2">Urease accessory protein UreD</fullName>
    </recommendedName>
</protein>
<proteinExistence type="inferred from homology"/>
<dbReference type="RefSeq" id="WP_142004254.1">
    <property type="nucleotide sequence ID" value="NZ_CAJTBP010000001.1"/>
</dbReference>
<feature type="region of interest" description="Disordered" evidence="3">
    <location>
        <begin position="193"/>
        <end position="220"/>
    </location>
</feature>
<keyword evidence="1 2" id="KW-0143">Chaperone</keyword>
<accession>A0A542X8M3</accession>
<dbReference type="GO" id="GO:0005737">
    <property type="term" value="C:cytoplasm"/>
    <property type="evidence" value="ECO:0007669"/>
    <property type="project" value="UniProtKB-SubCell"/>
</dbReference>
<comment type="caution">
    <text evidence="4">The sequence shown here is derived from an EMBL/GenBank/DDBJ whole genome shotgun (WGS) entry which is preliminary data.</text>
</comment>
<dbReference type="Proteomes" id="UP000318336">
    <property type="component" value="Unassembled WGS sequence"/>
</dbReference>
<dbReference type="Pfam" id="PF01774">
    <property type="entry name" value="UreD"/>
    <property type="match status" value="1"/>
</dbReference>
<dbReference type="InterPro" id="IPR002669">
    <property type="entry name" value="UreD"/>
</dbReference>
<evidence type="ECO:0000313" key="5">
    <source>
        <dbReference type="Proteomes" id="UP000318336"/>
    </source>
</evidence>
<dbReference type="AlphaFoldDB" id="A0A542X8M3"/>
<reference evidence="4 5" key="1">
    <citation type="submission" date="2019-06" db="EMBL/GenBank/DDBJ databases">
        <title>Sequencing the genomes of 1000 actinobacteria strains.</title>
        <authorList>
            <person name="Klenk H.-P."/>
        </authorList>
    </citation>
    <scope>NUCLEOTIDE SEQUENCE [LARGE SCALE GENOMIC DNA]</scope>
    <source>
        <strain evidence="4 5">DSM 24617</strain>
    </source>
</reference>
<comment type="similarity">
    <text evidence="2">Belongs to the UreD family.</text>
</comment>